<dbReference type="EMBL" id="KN838750">
    <property type="protein sequence ID" value="KIJ95590.1"/>
    <property type="molecule type" value="Genomic_DNA"/>
</dbReference>
<reference evidence="1 2" key="1">
    <citation type="submission" date="2014-04" db="EMBL/GenBank/DDBJ databases">
        <authorList>
            <consortium name="DOE Joint Genome Institute"/>
            <person name="Kuo A."/>
            <person name="Kohler A."/>
            <person name="Nagy L.G."/>
            <person name="Floudas D."/>
            <person name="Copeland A."/>
            <person name="Barry K.W."/>
            <person name="Cichocki N."/>
            <person name="Veneault-Fourrey C."/>
            <person name="LaButti K."/>
            <person name="Lindquist E.A."/>
            <person name="Lipzen A."/>
            <person name="Lundell T."/>
            <person name="Morin E."/>
            <person name="Murat C."/>
            <person name="Sun H."/>
            <person name="Tunlid A."/>
            <person name="Henrissat B."/>
            <person name="Grigoriev I.V."/>
            <person name="Hibbett D.S."/>
            <person name="Martin F."/>
            <person name="Nordberg H.P."/>
            <person name="Cantor M.N."/>
            <person name="Hua S.X."/>
        </authorList>
    </citation>
    <scope>NUCLEOTIDE SEQUENCE [LARGE SCALE GENOMIC DNA]</scope>
    <source>
        <strain evidence="1 2">LaAM-08-1</strain>
    </source>
</reference>
<feature type="non-terminal residue" evidence="1">
    <location>
        <position position="1"/>
    </location>
</feature>
<reference evidence="2" key="2">
    <citation type="submission" date="2015-01" db="EMBL/GenBank/DDBJ databases">
        <title>Evolutionary Origins and Diversification of the Mycorrhizal Mutualists.</title>
        <authorList>
            <consortium name="DOE Joint Genome Institute"/>
            <consortium name="Mycorrhizal Genomics Consortium"/>
            <person name="Kohler A."/>
            <person name="Kuo A."/>
            <person name="Nagy L.G."/>
            <person name="Floudas D."/>
            <person name="Copeland A."/>
            <person name="Barry K.W."/>
            <person name="Cichocki N."/>
            <person name="Veneault-Fourrey C."/>
            <person name="LaButti K."/>
            <person name="Lindquist E.A."/>
            <person name="Lipzen A."/>
            <person name="Lundell T."/>
            <person name="Morin E."/>
            <person name="Murat C."/>
            <person name="Riley R."/>
            <person name="Ohm R."/>
            <person name="Sun H."/>
            <person name="Tunlid A."/>
            <person name="Henrissat B."/>
            <person name="Grigoriev I.V."/>
            <person name="Hibbett D.S."/>
            <person name="Martin F."/>
        </authorList>
    </citation>
    <scope>NUCLEOTIDE SEQUENCE [LARGE SCALE GENOMIC DNA]</scope>
    <source>
        <strain evidence="2">LaAM-08-1</strain>
    </source>
</reference>
<dbReference type="HOGENOM" id="CLU_2474955_0_0_1"/>
<gene>
    <name evidence="1" type="ORF">K443DRAFT_28520</name>
</gene>
<organism evidence="1 2">
    <name type="scientific">Laccaria amethystina LaAM-08-1</name>
    <dbReference type="NCBI Taxonomy" id="1095629"/>
    <lineage>
        <taxon>Eukaryota</taxon>
        <taxon>Fungi</taxon>
        <taxon>Dikarya</taxon>
        <taxon>Basidiomycota</taxon>
        <taxon>Agaricomycotina</taxon>
        <taxon>Agaricomycetes</taxon>
        <taxon>Agaricomycetidae</taxon>
        <taxon>Agaricales</taxon>
        <taxon>Agaricineae</taxon>
        <taxon>Hydnangiaceae</taxon>
        <taxon>Laccaria</taxon>
    </lineage>
</organism>
<feature type="non-terminal residue" evidence="1">
    <location>
        <position position="88"/>
    </location>
</feature>
<sequence>LSILWPEDVRAIYHHILEISDMLCFRRRMYSIFSKGPKKTRGLRISSFFKFIIMHFEGPKETRAAHSRPKETGAARSCIPVIFHIFWF</sequence>
<evidence type="ECO:0000313" key="1">
    <source>
        <dbReference type="EMBL" id="KIJ95590.1"/>
    </source>
</evidence>
<dbReference type="Proteomes" id="UP000054477">
    <property type="component" value="Unassembled WGS sequence"/>
</dbReference>
<keyword evidence="2" id="KW-1185">Reference proteome</keyword>
<name>A0A0C9WU13_9AGAR</name>
<dbReference type="AlphaFoldDB" id="A0A0C9WU13"/>
<evidence type="ECO:0000313" key="2">
    <source>
        <dbReference type="Proteomes" id="UP000054477"/>
    </source>
</evidence>
<accession>A0A0C9WU13</accession>
<proteinExistence type="predicted"/>
<protein>
    <submittedName>
        <fullName evidence="1">Uncharacterized protein</fullName>
    </submittedName>
</protein>